<feature type="compositionally biased region" description="Polar residues" evidence="1">
    <location>
        <begin position="72"/>
        <end position="89"/>
    </location>
</feature>
<organism evidence="2 3">
    <name type="scientific">Pseudocercospora fijiensis (strain CIRAD86)</name>
    <name type="common">Black leaf streak disease fungus</name>
    <name type="synonym">Mycosphaerella fijiensis</name>
    <dbReference type="NCBI Taxonomy" id="383855"/>
    <lineage>
        <taxon>Eukaryota</taxon>
        <taxon>Fungi</taxon>
        <taxon>Dikarya</taxon>
        <taxon>Ascomycota</taxon>
        <taxon>Pezizomycotina</taxon>
        <taxon>Dothideomycetes</taxon>
        <taxon>Dothideomycetidae</taxon>
        <taxon>Mycosphaerellales</taxon>
        <taxon>Mycosphaerellaceae</taxon>
        <taxon>Pseudocercospora</taxon>
    </lineage>
</organism>
<accession>M2ZM51</accession>
<proteinExistence type="predicted"/>
<feature type="compositionally biased region" description="Polar residues" evidence="1">
    <location>
        <begin position="591"/>
        <end position="610"/>
    </location>
</feature>
<dbReference type="GeneID" id="19336681"/>
<dbReference type="Proteomes" id="UP000016932">
    <property type="component" value="Unassembled WGS sequence"/>
</dbReference>
<gene>
    <name evidence="2" type="ORF">MYCFIDRAFT_208490</name>
</gene>
<dbReference type="RefSeq" id="XP_007929189.1">
    <property type="nucleotide sequence ID" value="XM_007930998.1"/>
</dbReference>
<keyword evidence="3" id="KW-1185">Reference proteome</keyword>
<feature type="region of interest" description="Disordered" evidence="1">
    <location>
        <begin position="590"/>
        <end position="632"/>
    </location>
</feature>
<dbReference type="AlphaFoldDB" id="M2ZM51"/>
<protein>
    <submittedName>
        <fullName evidence="2">Uncharacterized protein</fullName>
    </submittedName>
</protein>
<dbReference type="VEuPathDB" id="FungiDB:MYCFIDRAFT_208490"/>
<evidence type="ECO:0000256" key="1">
    <source>
        <dbReference type="SAM" id="MobiDB-lite"/>
    </source>
</evidence>
<name>M2ZM51_PSEFD</name>
<dbReference type="HOGENOM" id="CLU_363337_0_0_1"/>
<evidence type="ECO:0000313" key="3">
    <source>
        <dbReference type="Proteomes" id="UP000016932"/>
    </source>
</evidence>
<feature type="region of interest" description="Disordered" evidence="1">
    <location>
        <begin position="72"/>
        <end position="96"/>
    </location>
</feature>
<dbReference type="KEGG" id="pfj:MYCFIDRAFT_208490"/>
<dbReference type="EMBL" id="KB446561">
    <property type="protein sequence ID" value="EME80144.1"/>
    <property type="molecule type" value="Genomic_DNA"/>
</dbReference>
<evidence type="ECO:0000313" key="2">
    <source>
        <dbReference type="EMBL" id="EME80144.1"/>
    </source>
</evidence>
<reference evidence="2 3" key="1">
    <citation type="journal article" date="2012" name="PLoS Pathog.">
        <title>Diverse lifestyles and strategies of plant pathogenesis encoded in the genomes of eighteen Dothideomycetes fungi.</title>
        <authorList>
            <person name="Ohm R.A."/>
            <person name="Feau N."/>
            <person name="Henrissat B."/>
            <person name="Schoch C.L."/>
            <person name="Horwitz B.A."/>
            <person name="Barry K.W."/>
            <person name="Condon B.J."/>
            <person name="Copeland A.C."/>
            <person name="Dhillon B."/>
            <person name="Glaser F."/>
            <person name="Hesse C.N."/>
            <person name="Kosti I."/>
            <person name="LaButti K."/>
            <person name="Lindquist E.A."/>
            <person name="Lucas S."/>
            <person name="Salamov A.A."/>
            <person name="Bradshaw R.E."/>
            <person name="Ciuffetti L."/>
            <person name="Hamelin R.C."/>
            <person name="Kema G.H.J."/>
            <person name="Lawrence C."/>
            <person name="Scott J.A."/>
            <person name="Spatafora J.W."/>
            <person name="Turgeon B.G."/>
            <person name="de Wit P.J.G.M."/>
            <person name="Zhong S."/>
            <person name="Goodwin S.B."/>
            <person name="Grigoriev I.V."/>
        </authorList>
    </citation>
    <scope>NUCLEOTIDE SEQUENCE [LARGE SCALE GENOMIC DNA]</scope>
    <source>
        <strain evidence="2 3">CIRAD86</strain>
    </source>
</reference>
<sequence length="769" mass="85898">MSCSITHPALLQHELDTSRRSVDILSYMNFPHPCRATGSSPAHTDFEEFEASYAVPADFGRGQQTRQQEILTAPSSHSKPVSYGSSSRATKGVSAPESSRYADTMVSKLQKRASSVDLFGIASDDMIYHKSPEGALDSPHDLSMRSDLPRAVQDDTVRLASGYHSASQYVLSDLPRIAKVTEIYLESGCHSASQYDEIGALEIGSPACHSTYDGSGQASRRKASDSSYFSPSSGTVDNDMMYLLAPGDHCTVARIFSCFIDLDSGSSFRGLQGHGIVYLDSGDLGCASPHETKEDKTRNYTWIPETLDTLLCTELAKEEDEEVSIVLLTNQLKPNALLYTEPKKIRRGSEHANHLNPGCLRGPRCHRIAYLDTGDLGCGAKEEEDKEVSIILPAYKPAQPCYAWIPETLDAEPKKKKTKNLVVSAEPWIRFSTRSQPKRNKTRNSRLVYTWIPETLDALLSPCSRRLRGLRRTGIVYLDSEDLRGTSRYGDQPRKKQRAVNFSCSQVSLSGNSPRTCEVIESYTSIPTTLDALPNMKTNSEESTRTWFFSMVLNAIESHAWISNTLDPLLYTETNLSRKPAHRVLLRRPQRNSNLNPDTEAHTPTNTYRGDTQRERESVCTPTRPDILDPTTTNLGEKIRKKESAVNFLLLAHYLHKLCLDAGDHTMTNPYERQRGLGSAHFTLVLLRSTRCNSNLCLDAGDHTTTNLYERHREKDKKCEQRIAHVEIDSTYSTSSTAYTCDLNSTNKTRKRRKGCSSFSLMQECAKIT</sequence>